<protein>
    <recommendedName>
        <fullName evidence="2">DUF834 domain-containing protein</fullName>
    </recommendedName>
</protein>
<reference evidence="4" key="1">
    <citation type="journal article" date="2005" name="Nature">
        <title>The map-based sequence of the rice genome.</title>
        <authorList>
            <consortium name="International rice genome sequencing project (IRGSP)"/>
            <person name="Matsumoto T."/>
            <person name="Wu J."/>
            <person name="Kanamori H."/>
            <person name="Katayose Y."/>
            <person name="Fujisawa M."/>
            <person name="Namiki N."/>
            <person name="Mizuno H."/>
            <person name="Yamamoto K."/>
            <person name="Antonio B.A."/>
            <person name="Baba T."/>
            <person name="Sakata K."/>
            <person name="Nagamura Y."/>
            <person name="Aoki H."/>
            <person name="Arikawa K."/>
            <person name="Arita K."/>
            <person name="Bito T."/>
            <person name="Chiden Y."/>
            <person name="Fujitsuka N."/>
            <person name="Fukunaka R."/>
            <person name="Hamada M."/>
            <person name="Harada C."/>
            <person name="Hayashi A."/>
            <person name="Hijishita S."/>
            <person name="Honda M."/>
            <person name="Hosokawa S."/>
            <person name="Ichikawa Y."/>
            <person name="Idonuma A."/>
            <person name="Iijima M."/>
            <person name="Ikeda M."/>
            <person name="Ikeno M."/>
            <person name="Ito K."/>
            <person name="Ito S."/>
            <person name="Ito T."/>
            <person name="Ito Y."/>
            <person name="Ito Y."/>
            <person name="Iwabuchi A."/>
            <person name="Kamiya K."/>
            <person name="Karasawa W."/>
            <person name="Kurita K."/>
            <person name="Katagiri S."/>
            <person name="Kikuta A."/>
            <person name="Kobayashi H."/>
            <person name="Kobayashi N."/>
            <person name="Machita K."/>
            <person name="Maehara T."/>
            <person name="Masukawa M."/>
            <person name="Mizubayashi T."/>
            <person name="Mukai Y."/>
            <person name="Nagasaki H."/>
            <person name="Nagata Y."/>
            <person name="Naito S."/>
            <person name="Nakashima M."/>
            <person name="Nakama Y."/>
            <person name="Nakamichi Y."/>
            <person name="Nakamura M."/>
            <person name="Meguro A."/>
            <person name="Negishi M."/>
            <person name="Ohta I."/>
            <person name="Ohta T."/>
            <person name="Okamoto M."/>
            <person name="Ono N."/>
            <person name="Saji S."/>
            <person name="Sakaguchi M."/>
            <person name="Sakai K."/>
            <person name="Shibata M."/>
            <person name="Shimokawa T."/>
            <person name="Song J."/>
            <person name="Takazaki Y."/>
            <person name="Terasawa K."/>
            <person name="Tsugane M."/>
            <person name="Tsuji K."/>
            <person name="Ueda S."/>
            <person name="Waki K."/>
            <person name="Yamagata H."/>
            <person name="Yamamoto M."/>
            <person name="Yamamoto S."/>
            <person name="Yamane H."/>
            <person name="Yoshiki S."/>
            <person name="Yoshihara R."/>
            <person name="Yukawa K."/>
            <person name="Zhong H."/>
            <person name="Yano M."/>
            <person name="Yuan Q."/>
            <person name="Ouyang S."/>
            <person name="Liu J."/>
            <person name="Jones K.M."/>
            <person name="Gansberger K."/>
            <person name="Moffat K."/>
            <person name="Hill J."/>
            <person name="Bera J."/>
            <person name="Fadrosh D."/>
            <person name="Jin S."/>
            <person name="Johri S."/>
            <person name="Kim M."/>
            <person name="Overton L."/>
            <person name="Reardon M."/>
            <person name="Tsitrin T."/>
            <person name="Vuong H."/>
            <person name="Weaver B."/>
            <person name="Ciecko A."/>
            <person name="Tallon L."/>
            <person name="Jackson J."/>
            <person name="Pai G."/>
            <person name="Aken S.V."/>
            <person name="Utterback T."/>
            <person name="Reidmuller S."/>
            <person name="Feldblyum T."/>
            <person name="Hsiao J."/>
            <person name="Zismann V."/>
            <person name="Iobst S."/>
            <person name="de Vazeille A.R."/>
            <person name="Buell C.R."/>
            <person name="Ying K."/>
            <person name="Li Y."/>
            <person name="Lu T."/>
            <person name="Huang Y."/>
            <person name="Zhao Q."/>
            <person name="Feng Q."/>
            <person name="Zhang L."/>
            <person name="Zhu J."/>
            <person name="Weng Q."/>
            <person name="Mu J."/>
            <person name="Lu Y."/>
            <person name="Fan D."/>
            <person name="Liu Y."/>
            <person name="Guan J."/>
            <person name="Zhang Y."/>
            <person name="Yu S."/>
            <person name="Liu X."/>
            <person name="Zhang Y."/>
            <person name="Hong G."/>
            <person name="Han B."/>
            <person name="Choisne N."/>
            <person name="Demange N."/>
            <person name="Orjeda G."/>
            <person name="Samain S."/>
            <person name="Cattolico L."/>
            <person name="Pelletier E."/>
            <person name="Couloux A."/>
            <person name="Segurens B."/>
            <person name="Wincker P."/>
            <person name="D'Hont A."/>
            <person name="Scarpelli C."/>
            <person name="Weissenbach J."/>
            <person name="Salanoubat M."/>
            <person name="Quetier F."/>
            <person name="Yu Y."/>
            <person name="Kim H.R."/>
            <person name="Rambo T."/>
            <person name="Currie J."/>
            <person name="Collura K."/>
            <person name="Luo M."/>
            <person name="Yang T."/>
            <person name="Ammiraju J.S.S."/>
            <person name="Engler F."/>
            <person name="Soderlund C."/>
            <person name="Wing R.A."/>
            <person name="Palmer L.E."/>
            <person name="de la Bastide M."/>
            <person name="Spiegel L."/>
            <person name="Nascimento L."/>
            <person name="Zutavern T."/>
            <person name="O'Shaughnessy A."/>
            <person name="Dike S."/>
            <person name="Dedhia N."/>
            <person name="Preston R."/>
            <person name="Balija V."/>
            <person name="McCombie W.R."/>
            <person name="Chow T."/>
            <person name="Chen H."/>
            <person name="Chung M."/>
            <person name="Chen C."/>
            <person name="Shaw J."/>
            <person name="Wu H."/>
            <person name="Hsiao K."/>
            <person name="Chao Y."/>
            <person name="Chu M."/>
            <person name="Cheng C."/>
            <person name="Hour A."/>
            <person name="Lee P."/>
            <person name="Lin S."/>
            <person name="Lin Y."/>
            <person name="Liou J."/>
            <person name="Liu S."/>
            <person name="Hsing Y."/>
            <person name="Raghuvanshi S."/>
            <person name="Mohanty A."/>
            <person name="Bharti A.K."/>
            <person name="Gaur A."/>
            <person name="Gupta V."/>
            <person name="Kumar D."/>
            <person name="Ravi V."/>
            <person name="Vij S."/>
            <person name="Kapur A."/>
            <person name="Khurana P."/>
            <person name="Khurana P."/>
            <person name="Khurana J.P."/>
            <person name="Tyagi A.K."/>
            <person name="Gaikwad K."/>
            <person name="Singh A."/>
            <person name="Dalal V."/>
            <person name="Srivastava S."/>
            <person name="Dixit A."/>
            <person name="Pal A.K."/>
            <person name="Ghazi I.A."/>
            <person name="Yadav M."/>
            <person name="Pandit A."/>
            <person name="Bhargava A."/>
            <person name="Sureshbabu K."/>
            <person name="Batra K."/>
            <person name="Sharma T.R."/>
            <person name="Mohapatra T."/>
            <person name="Singh N.K."/>
            <person name="Messing J."/>
            <person name="Nelson A.B."/>
            <person name="Fuks G."/>
            <person name="Kavchok S."/>
            <person name="Keizer G."/>
            <person name="Linton E."/>
            <person name="Llaca V."/>
            <person name="Song R."/>
            <person name="Tanyolac B."/>
            <person name="Young S."/>
            <person name="Ho-Il K."/>
            <person name="Hahn J.H."/>
            <person name="Sangsakoo G."/>
            <person name="Vanavichit A."/>
            <person name="de Mattos Luiz.A.T."/>
            <person name="Zimmer P.D."/>
            <person name="Malone G."/>
            <person name="Dellagostin O."/>
            <person name="de Oliveira A.C."/>
            <person name="Bevan M."/>
            <person name="Bancroft I."/>
            <person name="Minx P."/>
            <person name="Cordum H."/>
            <person name="Wilson R."/>
            <person name="Cheng Z."/>
            <person name="Jin W."/>
            <person name="Jiang J."/>
            <person name="Leong S.A."/>
            <person name="Iwama H."/>
            <person name="Gojobori T."/>
            <person name="Itoh T."/>
            <person name="Niimura Y."/>
            <person name="Fujii Y."/>
            <person name="Habara T."/>
            <person name="Sakai H."/>
            <person name="Sato Y."/>
            <person name="Wilson G."/>
            <person name="Kumar K."/>
            <person name="McCouch S."/>
            <person name="Juretic N."/>
            <person name="Hoen D."/>
            <person name="Wright S."/>
            <person name="Bruskiewich R."/>
            <person name="Bureau T."/>
            <person name="Miyao A."/>
            <person name="Hirochika H."/>
            <person name="Nishikawa T."/>
            <person name="Kadowaki K."/>
            <person name="Sugiura M."/>
            <person name="Burr B."/>
            <person name="Sasaki T."/>
        </authorList>
    </citation>
    <scope>NUCLEOTIDE SEQUENCE [LARGE SCALE GENOMIC DNA]</scope>
    <source>
        <strain evidence="4">cv. Nipponbare</strain>
    </source>
</reference>
<accession>Q69KB2</accession>
<feature type="region of interest" description="Disordered" evidence="1">
    <location>
        <begin position="106"/>
        <end position="130"/>
    </location>
</feature>
<feature type="region of interest" description="Disordered" evidence="1">
    <location>
        <begin position="1"/>
        <end position="24"/>
    </location>
</feature>
<evidence type="ECO:0000256" key="1">
    <source>
        <dbReference type="SAM" id="MobiDB-lite"/>
    </source>
</evidence>
<dbReference type="InterPro" id="IPR008552">
    <property type="entry name" value="DUF834"/>
</dbReference>
<reference evidence="4" key="2">
    <citation type="journal article" date="2008" name="Nucleic Acids Res.">
        <title>The rice annotation project database (RAP-DB): 2008 update.</title>
        <authorList>
            <consortium name="The rice annotation project (RAP)"/>
        </authorList>
    </citation>
    <scope>GENOME REANNOTATION</scope>
    <source>
        <strain evidence="4">cv. Nipponbare</strain>
    </source>
</reference>
<gene>
    <name evidence="3" type="primary">B1047H05.33</name>
</gene>
<feature type="domain" description="DUF834" evidence="2">
    <location>
        <begin position="9"/>
        <end position="43"/>
    </location>
</feature>
<dbReference type="EMBL" id="AP005966">
    <property type="protein sequence ID" value="BAD34195.1"/>
    <property type="molecule type" value="Genomic_DNA"/>
</dbReference>
<evidence type="ECO:0000259" key="2">
    <source>
        <dbReference type="Pfam" id="PF05754"/>
    </source>
</evidence>
<evidence type="ECO:0000313" key="4">
    <source>
        <dbReference type="Proteomes" id="UP000000763"/>
    </source>
</evidence>
<proteinExistence type="predicted"/>
<dbReference type="AlphaFoldDB" id="Q69KB2"/>
<name>Q69KB2_ORYSJ</name>
<evidence type="ECO:0000313" key="3">
    <source>
        <dbReference type="EMBL" id="BAD34195.1"/>
    </source>
</evidence>
<sequence length="130" mass="13779">MVRERGGARGGGVPEAKWENGVGTGVELGGAMPAVAAARRGGGWSGEERRLELAPEGEIVAEWGGNGRRSGEASWDRGGQYWRRFLGKNGGGGGGEVWLPVPRERGLEEAGNGGDVGGFRRPWRQRQLPT</sequence>
<dbReference type="Pfam" id="PF05754">
    <property type="entry name" value="DUF834"/>
    <property type="match status" value="1"/>
</dbReference>
<dbReference type="Proteomes" id="UP000000763">
    <property type="component" value="Chromosome 6"/>
</dbReference>
<organism evidence="3 4">
    <name type="scientific">Oryza sativa subsp. japonica</name>
    <name type="common">Rice</name>
    <dbReference type="NCBI Taxonomy" id="39947"/>
    <lineage>
        <taxon>Eukaryota</taxon>
        <taxon>Viridiplantae</taxon>
        <taxon>Streptophyta</taxon>
        <taxon>Embryophyta</taxon>
        <taxon>Tracheophyta</taxon>
        <taxon>Spermatophyta</taxon>
        <taxon>Magnoliopsida</taxon>
        <taxon>Liliopsida</taxon>
        <taxon>Poales</taxon>
        <taxon>Poaceae</taxon>
        <taxon>BOP clade</taxon>
        <taxon>Oryzoideae</taxon>
        <taxon>Oryzeae</taxon>
        <taxon>Oryzinae</taxon>
        <taxon>Oryza</taxon>
        <taxon>Oryza sativa</taxon>
    </lineage>
</organism>